<feature type="region of interest" description="Disordered" evidence="1">
    <location>
        <begin position="1"/>
        <end position="45"/>
    </location>
</feature>
<evidence type="ECO:0008006" key="4">
    <source>
        <dbReference type="Google" id="ProtNLM"/>
    </source>
</evidence>
<dbReference type="EMBL" id="OCNK01000003">
    <property type="protein sequence ID" value="SOE01190.1"/>
    <property type="molecule type" value="Genomic_DNA"/>
</dbReference>
<feature type="compositionally biased region" description="Basic and acidic residues" evidence="1">
    <location>
        <begin position="36"/>
        <end position="45"/>
    </location>
</feature>
<gene>
    <name evidence="2" type="ORF">SAMN06272739_3012</name>
</gene>
<name>A0A286H074_9ACTN</name>
<dbReference type="Proteomes" id="UP000219482">
    <property type="component" value="Unassembled WGS sequence"/>
</dbReference>
<evidence type="ECO:0000256" key="1">
    <source>
        <dbReference type="SAM" id="MobiDB-lite"/>
    </source>
</evidence>
<organism evidence="2 3">
    <name type="scientific">Blastococcus haudaquaticus</name>
    <dbReference type="NCBI Taxonomy" id="1938745"/>
    <lineage>
        <taxon>Bacteria</taxon>
        <taxon>Bacillati</taxon>
        <taxon>Actinomycetota</taxon>
        <taxon>Actinomycetes</taxon>
        <taxon>Geodermatophilales</taxon>
        <taxon>Geodermatophilaceae</taxon>
        <taxon>Blastococcus</taxon>
    </lineage>
</organism>
<sequence>MTIGPVRGSAAAGSGFSPYTPAQPQPQGSGGAASGDRGDRRAPADWHEALSALEGDVLEAQESLARGRAEEIAAWGRRSSDWIPPTGLGPIPADLRQRAARLLQHQLAVAEELVERITQSQKQRDVAARMSYGDSRPVASFIDRGL</sequence>
<evidence type="ECO:0000313" key="3">
    <source>
        <dbReference type="Proteomes" id="UP000219482"/>
    </source>
</evidence>
<protein>
    <recommendedName>
        <fullName evidence="4">Flagellar protein FliT</fullName>
    </recommendedName>
</protein>
<accession>A0A286H074</accession>
<proteinExistence type="predicted"/>
<reference evidence="3" key="1">
    <citation type="submission" date="2017-09" db="EMBL/GenBank/DDBJ databases">
        <authorList>
            <person name="Varghese N."/>
            <person name="Submissions S."/>
        </authorList>
    </citation>
    <scope>NUCLEOTIDE SEQUENCE [LARGE SCALE GENOMIC DNA]</scope>
    <source>
        <strain evidence="3">DSM 44270</strain>
    </source>
</reference>
<dbReference type="RefSeq" id="WP_235003417.1">
    <property type="nucleotide sequence ID" value="NZ_OCNK01000003.1"/>
</dbReference>
<evidence type="ECO:0000313" key="2">
    <source>
        <dbReference type="EMBL" id="SOE01190.1"/>
    </source>
</evidence>
<keyword evidence="3" id="KW-1185">Reference proteome</keyword>
<dbReference type="AlphaFoldDB" id="A0A286H074"/>